<protein>
    <submittedName>
        <fullName evidence="6">Transcriptional regulator, LysR family</fullName>
    </submittedName>
</protein>
<evidence type="ECO:0000256" key="1">
    <source>
        <dbReference type="ARBA" id="ARBA00009437"/>
    </source>
</evidence>
<dbReference type="RefSeq" id="WP_097281611.1">
    <property type="nucleotide sequence ID" value="NZ_OCNJ01000018.1"/>
</dbReference>
<gene>
    <name evidence="6" type="ORF">SAMN05421508_1184</name>
</gene>
<dbReference type="PANTHER" id="PTHR30579">
    <property type="entry name" value="TRANSCRIPTIONAL REGULATOR"/>
    <property type="match status" value="1"/>
</dbReference>
<evidence type="ECO:0000313" key="7">
    <source>
        <dbReference type="Proteomes" id="UP000219621"/>
    </source>
</evidence>
<reference evidence="6 7" key="1">
    <citation type="submission" date="2017-09" db="EMBL/GenBank/DDBJ databases">
        <authorList>
            <person name="Ehlers B."/>
            <person name="Leendertz F.H."/>
        </authorList>
    </citation>
    <scope>NUCLEOTIDE SEQUENCE [LARGE SCALE GENOMIC DNA]</scope>
    <source>
        <strain evidence="6 7">USBA 140</strain>
    </source>
</reference>
<dbReference type="Gene3D" id="3.40.190.10">
    <property type="entry name" value="Periplasmic binding protein-like II"/>
    <property type="match status" value="2"/>
</dbReference>
<keyword evidence="4" id="KW-0804">Transcription</keyword>
<dbReference type="Pfam" id="PF03466">
    <property type="entry name" value="LysR_substrate"/>
    <property type="match status" value="1"/>
</dbReference>
<dbReference type="InterPro" id="IPR005119">
    <property type="entry name" value="LysR_subst-bd"/>
</dbReference>
<evidence type="ECO:0000259" key="5">
    <source>
        <dbReference type="PROSITE" id="PS50931"/>
    </source>
</evidence>
<sequence length="305" mass="32645">MTVLPPALDMDLLRTLVLVAETGSFTRAGERLRRTQSTVSLQVRRLEDAVGAPLFLRGARRVHPTPAGEMLLPYARQILRLNDEALARLARGDLAGTVRLGTPEDFATTHLPQVLAAFARAHPRVSLEVGCDLTLNLLDRFAAGEFDLVLVKREPQGPGGGVRVWREPLVWAAAAPGLAALAEAGEALPLVVAPHPCVYRKRAMQALDAARRPWRVAYTSPSLAGTQAAVKAGLGLTVLPREMVPPDLTVLDEADGLPALAETEIALLRAPGPGAATVVDRLADHIVRSLERPYPPLETEAAAPM</sequence>
<dbReference type="OrthoDB" id="9789529at2"/>
<dbReference type="InterPro" id="IPR000847">
    <property type="entry name" value="LysR_HTH_N"/>
</dbReference>
<accession>A0A286H0X8</accession>
<keyword evidence="3" id="KW-0238">DNA-binding</keyword>
<feature type="domain" description="HTH lysR-type" evidence="5">
    <location>
        <begin position="8"/>
        <end position="65"/>
    </location>
</feature>
<dbReference type="GO" id="GO:0003677">
    <property type="term" value="F:DNA binding"/>
    <property type="evidence" value="ECO:0007669"/>
    <property type="project" value="UniProtKB-KW"/>
</dbReference>
<dbReference type="GO" id="GO:0003700">
    <property type="term" value="F:DNA-binding transcription factor activity"/>
    <property type="evidence" value="ECO:0007669"/>
    <property type="project" value="InterPro"/>
</dbReference>
<keyword evidence="7" id="KW-1185">Reference proteome</keyword>
<dbReference type="PROSITE" id="PS50931">
    <property type="entry name" value="HTH_LYSR"/>
    <property type="match status" value="1"/>
</dbReference>
<dbReference type="FunFam" id="1.10.10.10:FF:000001">
    <property type="entry name" value="LysR family transcriptional regulator"/>
    <property type="match status" value="1"/>
</dbReference>
<dbReference type="PANTHER" id="PTHR30579:SF7">
    <property type="entry name" value="HTH-TYPE TRANSCRIPTIONAL REGULATOR LRHA-RELATED"/>
    <property type="match status" value="1"/>
</dbReference>
<name>A0A286H0X8_9PROT</name>
<dbReference type="PRINTS" id="PR00039">
    <property type="entry name" value="HTHLYSR"/>
</dbReference>
<organism evidence="6 7">
    <name type="scientific">Caenispirillum bisanense</name>
    <dbReference type="NCBI Taxonomy" id="414052"/>
    <lineage>
        <taxon>Bacteria</taxon>
        <taxon>Pseudomonadati</taxon>
        <taxon>Pseudomonadota</taxon>
        <taxon>Alphaproteobacteria</taxon>
        <taxon>Rhodospirillales</taxon>
        <taxon>Novispirillaceae</taxon>
        <taxon>Caenispirillum</taxon>
    </lineage>
</organism>
<keyword evidence="2" id="KW-0805">Transcription regulation</keyword>
<dbReference type="InterPro" id="IPR036390">
    <property type="entry name" value="WH_DNA-bd_sf"/>
</dbReference>
<dbReference type="EMBL" id="OCNJ01000018">
    <property type="protein sequence ID" value="SOE01372.1"/>
    <property type="molecule type" value="Genomic_DNA"/>
</dbReference>
<dbReference type="InterPro" id="IPR050176">
    <property type="entry name" value="LTTR"/>
</dbReference>
<evidence type="ECO:0000256" key="2">
    <source>
        <dbReference type="ARBA" id="ARBA00023015"/>
    </source>
</evidence>
<dbReference type="Gene3D" id="1.10.10.10">
    <property type="entry name" value="Winged helix-like DNA-binding domain superfamily/Winged helix DNA-binding domain"/>
    <property type="match status" value="1"/>
</dbReference>
<comment type="similarity">
    <text evidence="1">Belongs to the LysR transcriptional regulatory family.</text>
</comment>
<evidence type="ECO:0000256" key="4">
    <source>
        <dbReference type="ARBA" id="ARBA00023163"/>
    </source>
</evidence>
<proteinExistence type="inferred from homology"/>
<evidence type="ECO:0000256" key="3">
    <source>
        <dbReference type="ARBA" id="ARBA00023125"/>
    </source>
</evidence>
<dbReference type="Pfam" id="PF00126">
    <property type="entry name" value="HTH_1"/>
    <property type="match status" value="1"/>
</dbReference>
<dbReference type="Proteomes" id="UP000219621">
    <property type="component" value="Unassembled WGS sequence"/>
</dbReference>
<dbReference type="AlphaFoldDB" id="A0A286H0X8"/>
<dbReference type="SUPFAM" id="SSF46785">
    <property type="entry name" value="Winged helix' DNA-binding domain"/>
    <property type="match status" value="1"/>
</dbReference>
<dbReference type="InterPro" id="IPR036388">
    <property type="entry name" value="WH-like_DNA-bd_sf"/>
</dbReference>
<evidence type="ECO:0000313" key="6">
    <source>
        <dbReference type="EMBL" id="SOE01372.1"/>
    </source>
</evidence>
<dbReference type="SUPFAM" id="SSF53850">
    <property type="entry name" value="Periplasmic binding protein-like II"/>
    <property type="match status" value="1"/>
</dbReference>